<reference evidence="1 2" key="1">
    <citation type="submission" date="2015-10" db="EMBL/GenBank/DDBJ databases">
        <title>Genome analyses suggest a sexual origin of heterokaryosis in a supposedly ancient asexual fungus.</title>
        <authorList>
            <person name="Ropars J."/>
            <person name="Sedzielewska K."/>
            <person name="Noel J."/>
            <person name="Charron P."/>
            <person name="Farinelli L."/>
            <person name="Marton T."/>
            <person name="Kruger M."/>
            <person name="Pelin A."/>
            <person name="Brachmann A."/>
            <person name="Corradi N."/>
        </authorList>
    </citation>
    <scope>NUCLEOTIDE SEQUENCE [LARGE SCALE GENOMIC DNA]</scope>
    <source>
        <strain evidence="1 2">A4</strain>
    </source>
</reference>
<dbReference type="Proteomes" id="UP000234323">
    <property type="component" value="Unassembled WGS sequence"/>
</dbReference>
<name>A0A2I1GRY0_9GLOM</name>
<dbReference type="AlphaFoldDB" id="A0A2I1GRY0"/>
<organism evidence="1 2">
    <name type="scientific">Rhizophagus irregularis</name>
    <dbReference type="NCBI Taxonomy" id="588596"/>
    <lineage>
        <taxon>Eukaryota</taxon>
        <taxon>Fungi</taxon>
        <taxon>Fungi incertae sedis</taxon>
        <taxon>Mucoromycota</taxon>
        <taxon>Glomeromycotina</taxon>
        <taxon>Glomeromycetes</taxon>
        <taxon>Glomerales</taxon>
        <taxon>Glomeraceae</taxon>
        <taxon>Rhizophagus</taxon>
    </lineage>
</organism>
<dbReference type="EMBL" id="LLXI01000727">
    <property type="protein sequence ID" value="PKY49304.1"/>
    <property type="molecule type" value="Genomic_DNA"/>
</dbReference>
<dbReference type="VEuPathDB" id="FungiDB:FUN_016253"/>
<comment type="caution">
    <text evidence="1">The sequence shown here is derived from an EMBL/GenBank/DDBJ whole genome shotgun (WGS) entry which is preliminary data.</text>
</comment>
<evidence type="ECO:0000313" key="2">
    <source>
        <dbReference type="Proteomes" id="UP000234323"/>
    </source>
</evidence>
<keyword evidence="2" id="KW-1185">Reference proteome</keyword>
<gene>
    <name evidence="1" type="ORF">RhiirA4_465233</name>
</gene>
<accession>A0A2I1GRY0</accession>
<evidence type="ECO:0000313" key="1">
    <source>
        <dbReference type="EMBL" id="PKY49304.1"/>
    </source>
</evidence>
<sequence>MFVPHKYRNIIPPDPIYNQDGLYIVPGSREWFTFMYKLEKQLAIEAAEKRHQEFLRKEQLAVEEERLKSLQSQLAYAAYHGTNSKASELYNGRGIIGLWTFARMLLTAVGIDLDRKGVRIIYLKGYCWSWTFARMLLTAIEKRQEKVLLGHGHLRA</sequence>
<dbReference type="VEuPathDB" id="FungiDB:RhiirFUN_014172"/>
<protein>
    <submittedName>
        <fullName evidence="1">Uncharacterized protein</fullName>
    </submittedName>
</protein>
<proteinExistence type="predicted"/>